<evidence type="ECO:0000313" key="2">
    <source>
        <dbReference type="EMBL" id="MCP2345969.1"/>
    </source>
</evidence>
<dbReference type="InterPro" id="IPR039422">
    <property type="entry name" value="MarR/SlyA-like"/>
</dbReference>
<dbReference type="InterPro" id="IPR000835">
    <property type="entry name" value="HTH_MarR-typ"/>
</dbReference>
<dbReference type="InterPro" id="IPR036388">
    <property type="entry name" value="WH-like_DNA-bd_sf"/>
</dbReference>
<dbReference type="PANTHER" id="PTHR33164">
    <property type="entry name" value="TRANSCRIPTIONAL REGULATOR, MARR FAMILY"/>
    <property type="match status" value="1"/>
</dbReference>
<reference evidence="2 3" key="1">
    <citation type="submission" date="2022-06" db="EMBL/GenBank/DDBJ databases">
        <title>Sequencing the genomes of 1000 actinobacteria strains.</title>
        <authorList>
            <person name="Klenk H.-P."/>
        </authorList>
    </citation>
    <scope>NUCLEOTIDE SEQUENCE [LARGE SCALE GENOMIC DNA]</scope>
    <source>
        <strain evidence="2 3">DSM 44170</strain>
    </source>
</reference>
<accession>A0ABT1JX73</accession>
<proteinExistence type="predicted"/>
<dbReference type="SMART" id="SM00347">
    <property type="entry name" value="HTH_MARR"/>
    <property type="match status" value="1"/>
</dbReference>
<dbReference type="GO" id="GO:0003677">
    <property type="term" value="F:DNA binding"/>
    <property type="evidence" value="ECO:0007669"/>
    <property type="project" value="UniProtKB-KW"/>
</dbReference>
<feature type="domain" description="HTH marR-type" evidence="1">
    <location>
        <begin position="8"/>
        <end position="140"/>
    </location>
</feature>
<keyword evidence="3" id="KW-1185">Reference proteome</keyword>
<comment type="caution">
    <text evidence="2">The sequence shown here is derived from an EMBL/GenBank/DDBJ whole genome shotgun (WGS) entry which is preliminary data.</text>
</comment>
<evidence type="ECO:0000259" key="1">
    <source>
        <dbReference type="PROSITE" id="PS50995"/>
    </source>
</evidence>
<dbReference type="PANTHER" id="PTHR33164:SF43">
    <property type="entry name" value="HTH-TYPE TRANSCRIPTIONAL REPRESSOR YETL"/>
    <property type="match status" value="1"/>
</dbReference>
<dbReference type="Proteomes" id="UP001320766">
    <property type="component" value="Unassembled WGS sequence"/>
</dbReference>
<dbReference type="Pfam" id="PF12802">
    <property type="entry name" value="MarR_2"/>
    <property type="match status" value="1"/>
</dbReference>
<gene>
    <name evidence="2" type="ORF">HD595_002091</name>
</gene>
<name>A0ABT1JX73_9ACTN</name>
<protein>
    <submittedName>
        <fullName evidence="2">DNA-binding MarR family transcriptional regulator</fullName>
    </submittedName>
</protein>
<sequence>MDPDFLPRRRLLTAIKNAEHATQQVKDAAVRAAGLTMAQYNVMILLTETPGITSAELARRCFVSPQSMNETVAKLEKAGLIERTPHPLHRHVRETVVTPAGRILLDEADDRVLELERLLRDHIPREQQEVLRDLLATIEALAHGRE</sequence>
<evidence type="ECO:0000313" key="3">
    <source>
        <dbReference type="Proteomes" id="UP001320766"/>
    </source>
</evidence>
<dbReference type="SUPFAM" id="SSF46785">
    <property type="entry name" value="Winged helix' DNA-binding domain"/>
    <property type="match status" value="1"/>
</dbReference>
<dbReference type="RefSeq" id="WP_253767971.1">
    <property type="nucleotide sequence ID" value="NZ_BAAAVE010000032.1"/>
</dbReference>
<organism evidence="2 3">
    <name type="scientific">Nonomuraea roseoviolacea subsp. carminata</name>
    <dbReference type="NCBI Taxonomy" id="160689"/>
    <lineage>
        <taxon>Bacteria</taxon>
        <taxon>Bacillati</taxon>
        <taxon>Actinomycetota</taxon>
        <taxon>Actinomycetes</taxon>
        <taxon>Streptosporangiales</taxon>
        <taxon>Streptosporangiaceae</taxon>
        <taxon>Nonomuraea</taxon>
    </lineage>
</organism>
<dbReference type="EMBL" id="JAMZEC010000001">
    <property type="protein sequence ID" value="MCP2345969.1"/>
    <property type="molecule type" value="Genomic_DNA"/>
</dbReference>
<dbReference type="PROSITE" id="PS50995">
    <property type="entry name" value="HTH_MARR_2"/>
    <property type="match status" value="1"/>
</dbReference>
<dbReference type="InterPro" id="IPR036390">
    <property type="entry name" value="WH_DNA-bd_sf"/>
</dbReference>
<keyword evidence="2" id="KW-0238">DNA-binding</keyword>
<dbReference type="Gene3D" id="1.10.10.10">
    <property type="entry name" value="Winged helix-like DNA-binding domain superfamily/Winged helix DNA-binding domain"/>
    <property type="match status" value="1"/>
</dbReference>